<organism evidence="2">
    <name type="scientific">mine drainage metagenome</name>
    <dbReference type="NCBI Taxonomy" id="410659"/>
    <lineage>
        <taxon>unclassified sequences</taxon>
        <taxon>metagenomes</taxon>
        <taxon>ecological metagenomes</taxon>
    </lineage>
</organism>
<proteinExistence type="predicted"/>
<feature type="domain" description="Antitoxin SocA-like Panacea" evidence="1">
    <location>
        <begin position="48"/>
        <end position="164"/>
    </location>
</feature>
<sequence>LYGILRLFKSGRDSHTYTAMLITHEREKLLNAMVFFVSKTKHCGVTKLFKLLNFLDFEHYKQTGRSVTGLDYFAWDYGPVPTALFFEIKDKPKDDLNSFVRFESRPPAEDDSKRPTKITPQHQFESKYFSKREMQILKKLAYIYVDATGDEMSRISHDANLPWHKTIKSLGEKKHIDYKLVLDDKKLPRSKEVIEDLTSEYEETKALFR</sequence>
<reference evidence="2" key="1">
    <citation type="submission" date="2013-08" db="EMBL/GenBank/DDBJ databases">
        <authorList>
            <person name="Mendez C."/>
            <person name="Richter M."/>
            <person name="Ferrer M."/>
            <person name="Sanchez J."/>
        </authorList>
    </citation>
    <scope>NUCLEOTIDE SEQUENCE</scope>
</reference>
<gene>
    <name evidence="2" type="ORF">B1B_03899</name>
</gene>
<evidence type="ECO:0000313" key="2">
    <source>
        <dbReference type="EMBL" id="EQD72240.1"/>
    </source>
</evidence>
<dbReference type="AlphaFoldDB" id="T1CSE1"/>
<evidence type="ECO:0000259" key="1">
    <source>
        <dbReference type="Pfam" id="PF13274"/>
    </source>
</evidence>
<comment type="caution">
    <text evidence="2">The sequence shown here is derived from an EMBL/GenBank/DDBJ whole genome shotgun (WGS) entry which is preliminary data.</text>
</comment>
<reference evidence="2" key="2">
    <citation type="journal article" date="2014" name="ISME J.">
        <title>Microbial stratification in low pH oxic and suboxic macroscopic growths along an acid mine drainage.</title>
        <authorList>
            <person name="Mendez-Garcia C."/>
            <person name="Mesa V."/>
            <person name="Sprenger R.R."/>
            <person name="Richter M."/>
            <person name="Diez M.S."/>
            <person name="Solano J."/>
            <person name="Bargiela R."/>
            <person name="Golyshina O.V."/>
            <person name="Manteca A."/>
            <person name="Ramos J.L."/>
            <person name="Gallego J.R."/>
            <person name="Llorente I."/>
            <person name="Martins Dos Santos V.A."/>
            <person name="Jensen O.N."/>
            <person name="Pelaez A.I."/>
            <person name="Sanchez J."/>
            <person name="Ferrer M."/>
        </authorList>
    </citation>
    <scope>NUCLEOTIDE SEQUENCE</scope>
</reference>
<feature type="non-terminal residue" evidence="2">
    <location>
        <position position="1"/>
    </location>
</feature>
<name>T1CSE1_9ZZZZ</name>
<dbReference type="Pfam" id="PF13274">
    <property type="entry name" value="SocA_Panacea"/>
    <property type="match status" value="1"/>
</dbReference>
<accession>T1CSE1</accession>
<protein>
    <submittedName>
        <fullName evidence="2">Helix-turn-helix domain-containing protein</fullName>
    </submittedName>
</protein>
<dbReference type="InterPro" id="IPR025272">
    <property type="entry name" value="SocA_Panacea"/>
</dbReference>
<dbReference type="EMBL" id="AUZY01002424">
    <property type="protein sequence ID" value="EQD72240.1"/>
    <property type="molecule type" value="Genomic_DNA"/>
</dbReference>